<keyword evidence="3" id="KW-1185">Reference proteome</keyword>
<feature type="transmembrane region" description="Helical" evidence="1">
    <location>
        <begin position="265"/>
        <end position="288"/>
    </location>
</feature>
<reference evidence="2" key="1">
    <citation type="submission" date="2024-03" db="EMBL/GenBank/DDBJ databases">
        <title>Complete genome sequence of Mycoplasma felifaucium Z921 isolated from the trachea of a cheetah.</title>
        <authorList>
            <person name="Spergser J."/>
        </authorList>
    </citation>
    <scope>NUCLEOTIDE SEQUENCE [LARGE SCALE GENOMIC DNA]</scope>
    <source>
        <strain evidence="2">Z921</strain>
    </source>
</reference>
<sequence>MKYKPILNNKTIEIVQNNQELGISGSNKKIHQDPKQQFSPRIYNVIRSEKILKISLMSIAFSIMIASIVFFILAYFKVWFFNTGDQKPLYGYLILFGTIAFFAMVTGTKNAIENVQWTHTVQKYRDAMSTGDYTSSTTFHIVYKRIVLKDINLLWGLIFILTYLGLLTLIIFGLYKTGAWEAGKPNGVFHINLEWRVWLDQAFGNTQLFCIISVIIMASLVGAYIIIKLFDKKRLADISDFLGEKSVEIHEAIEKAKKDRNKMWFRIYIVVVILTILLPLALMIVAIWRGVLRRKKAASVV</sequence>
<keyword evidence="1" id="KW-1133">Transmembrane helix</keyword>
<keyword evidence="1" id="KW-0472">Membrane</keyword>
<proteinExistence type="predicted"/>
<name>A0ABZ2RQC1_9BACT</name>
<dbReference type="InterPro" id="IPR059214">
    <property type="entry name" value="MSC_0882-like"/>
</dbReference>
<dbReference type="NCBIfam" id="NF045846">
    <property type="entry name" value="MSC0882_dom"/>
    <property type="match status" value="1"/>
</dbReference>
<feature type="transmembrane region" description="Helical" evidence="1">
    <location>
        <begin position="88"/>
        <end position="107"/>
    </location>
</feature>
<evidence type="ECO:0000313" key="3">
    <source>
        <dbReference type="Proteomes" id="UP001477443"/>
    </source>
</evidence>
<accession>A0ABZ2RQC1</accession>
<feature type="transmembrane region" description="Helical" evidence="1">
    <location>
        <begin position="51"/>
        <end position="76"/>
    </location>
</feature>
<evidence type="ECO:0000256" key="1">
    <source>
        <dbReference type="SAM" id="Phobius"/>
    </source>
</evidence>
<dbReference type="RefSeq" id="WP_338822860.1">
    <property type="nucleotide sequence ID" value="NZ_CP148067.1"/>
</dbReference>
<feature type="transmembrane region" description="Helical" evidence="1">
    <location>
        <begin position="206"/>
        <end position="227"/>
    </location>
</feature>
<protein>
    <submittedName>
        <fullName evidence="2">Uncharacterized protein</fullName>
    </submittedName>
</protein>
<organism evidence="2 3">
    <name type="scientific">Mycoplasmopsis felifaucium</name>
    <dbReference type="NCBI Taxonomy" id="35768"/>
    <lineage>
        <taxon>Bacteria</taxon>
        <taxon>Bacillati</taxon>
        <taxon>Mycoplasmatota</taxon>
        <taxon>Mycoplasmoidales</taxon>
        <taxon>Metamycoplasmataceae</taxon>
        <taxon>Mycoplasmopsis</taxon>
    </lineage>
</organism>
<evidence type="ECO:0000313" key="2">
    <source>
        <dbReference type="EMBL" id="WXL29234.1"/>
    </source>
</evidence>
<keyword evidence="1" id="KW-0812">Transmembrane</keyword>
<dbReference type="EMBL" id="CP148067">
    <property type="protein sequence ID" value="WXL29234.1"/>
    <property type="molecule type" value="Genomic_DNA"/>
</dbReference>
<dbReference type="Proteomes" id="UP001477443">
    <property type="component" value="Chromosome"/>
</dbReference>
<gene>
    <name evidence="2" type="ORF">WG617_01105</name>
</gene>
<feature type="transmembrane region" description="Helical" evidence="1">
    <location>
        <begin position="153"/>
        <end position="175"/>
    </location>
</feature>